<sequence length="424" mass="47371">MYLTDEQQAILDGRQGELLQKTMETLVRYGEVYEADRMVELDGPVQLVCSFAMAPLRPFFKILGEFKAAGIKTKLPFTADPRPMDFENMGFHGNTVEETVYKKLYSTQPEYEELLKSVGLKDQDAFSCACYFDEIGNTPSYGDKLAWAESSAVVYANSVLGARTNRNSGVIEIFSGILGLTPNFGFMTDEGRKADWVIELKTTKLPRPQILGSAIGFKVMEKVPYIKGLDQYLGSVIDQNAKDFLKDMGAATASNGAVGLYHVENLTPEAKEHGDALIREGAQTYVIDDAELERVKNSYPILWKYEHAIPYKAYIGCPHCSYDQLIQWAEKFEEALVRHNKKRISVDTVICSAPAVIRRFKETPYYEKLTKIGVEIGGVCPLMRVSGMDGVPVITNSNKLRTYSKSRYLDDDELVDVIVTGGGM</sequence>
<keyword evidence="1" id="KW-0408">Iron</keyword>
<organism evidence="4 5">
    <name type="scientific">Faecalicatena faecalis</name>
    <dbReference type="NCBI Taxonomy" id="2726362"/>
    <lineage>
        <taxon>Bacteria</taxon>
        <taxon>Bacillati</taxon>
        <taxon>Bacillota</taxon>
        <taxon>Clostridia</taxon>
        <taxon>Lachnospirales</taxon>
        <taxon>Lachnospiraceae</taxon>
        <taxon>Faecalicatena</taxon>
    </lineage>
</organism>
<evidence type="ECO:0000256" key="1">
    <source>
        <dbReference type="ARBA" id="ARBA00023004"/>
    </source>
</evidence>
<dbReference type="PANTHER" id="PTHR36577">
    <property type="entry name" value="DUF521 DOMAIN PROTEIN (AFU_ORTHOLOGUE AFUA_6G00490)"/>
    <property type="match status" value="1"/>
</dbReference>
<evidence type="ECO:0000256" key="2">
    <source>
        <dbReference type="ARBA" id="ARBA00023239"/>
    </source>
</evidence>
<keyword evidence="2" id="KW-0456">Lyase</keyword>
<evidence type="ECO:0000313" key="4">
    <source>
        <dbReference type="EMBL" id="MBU3878168.1"/>
    </source>
</evidence>
<dbReference type="RefSeq" id="WP_168866494.1">
    <property type="nucleotide sequence ID" value="NZ_JABACJ020000029.1"/>
</dbReference>
<gene>
    <name evidence="4" type="ORF">HGO97_020410</name>
</gene>
<evidence type="ECO:0000313" key="5">
    <source>
        <dbReference type="Proteomes" id="UP000723714"/>
    </source>
</evidence>
<accession>A0ABS6D9Q7</accession>
<feature type="domain" description="Phosphomevalonate dehydratase large subunit-like" evidence="3">
    <location>
        <begin position="1"/>
        <end position="407"/>
    </location>
</feature>
<keyword evidence="5" id="KW-1185">Reference proteome</keyword>
<dbReference type="EMBL" id="JABACJ020000029">
    <property type="protein sequence ID" value="MBU3878168.1"/>
    <property type="molecule type" value="Genomic_DNA"/>
</dbReference>
<name>A0ABS6D9Q7_9FIRM</name>
<dbReference type="Proteomes" id="UP000723714">
    <property type="component" value="Unassembled WGS sequence"/>
</dbReference>
<dbReference type="PANTHER" id="PTHR36577:SF3">
    <property type="entry name" value="DUF521 DOMAIN PROTEIN (AFU_ORTHOLOGUE AFUA_6G00490)"/>
    <property type="match status" value="1"/>
</dbReference>
<reference evidence="4 5" key="1">
    <citation type="submission" date="2021-06" db="EMBL/GenBank/DDBJ databases">
        <title>Faecalicatena sp. nov. isolated from porcine feces.</title>
        <authorList>
            <person name="Oh B.S."/>
            <person name="Lee J.H."/>
        </authorList>
    </citation>
    <scope>NUCLEOTIDE SEQUENCE [LARGE SCALE GENOMIC DNA]</scope>
    <source>
        <strain evidence="4 5">AGMB00832</strain>
    </source>
</reference>
<dbReference type="Pfam" id="PF04412">
    <property type="entry name" value="AcnX"/>
    <property type="match status" value="1"/>
</dbReference>
<comment type="caution">
    <text evidence="4">The sequence shown here is derived from an EMBL/GenBank/DDBJ whole genome shotgun (WGS) entry which is preliminary data.</text>
</comment>
<evidence type="ECO:0000259" key="3">
    <source>
        <dbReference type="Pfam" id="PF04412"/>
    </source>
</evidence>
<proteinExistence type="predicted"/>
<dbReference type="InterPro" id="IPR007506">
    <property type="entry name" value="PMDh-L-like_dom"/>
</dbReference>
<protein>
    <submittedName>
        <fullName evidence="4">Aconitase X catalytic domain-containing protein</fullName>
    </submittedName>
</protein>